<evidence type="ECO:0000256" key="6">
    <source>
        <dbReference type="SAM" id="MobiDB-lite"/>
    </source>
</evidence>
<dbReference type="Proteomes" id="UP000219338">
    <property type="component" value="Unassembled WGS sequence"/>
</dbReference>
<dbReference type="GO" id="GO:0005634">
    <property type="term" value="C:nucleus"/>
    <property type="evidence" value="ECO:0007669"/>
    <property type="project" value="UniProtKB-SubCell"/>
</dbReference>
<sequence length="463" mass="52380">MDFTDSACNGLVFSKRHFEDPRFVAMIQMAAAAAGYLNLAGEYLLTLKRLFASDAVKSRISLTCDAWQAGNLDGYFAVTGDYIAAHTGKRLRQVLYKVVERVGIEKKSSHVTPDNASVNSVMMVEYERLVREAGDEAFRHPNTFEDRYESTLVIDIFDVLSGCAVKRVKRFINELIEDEKDEAKLRKLESLRMTTKLLSLFNDAQQEFSAEGYPRLHLVLPAFERLHAILTKPRTERSDAYIICSVLDPTQKMRWFDTEWDGDARSRAWDPVRDKFKTRYEEMYGTDSAPPPVVKTSKKSTKARRLLSDPNDEPQVAANPGPSTVPLAAPPSWESVFNEYMNGTDVLLEDQCIVSWWGLNSQRLPVWAAIARDYIPIMASSVSSERVVSGGGVTIRKLRNRLRADVVEALQMLKFVLRNDTTEEALEDEQALEEEATKTLAMLQWDLDMDCLDDGTLDSTFDV</sequence>
<evidence type="ECO:0000256" key="2">
    <source>
        <dbReference type="ARBA" id="ARBA00022723"/>
    </source>
</evidence>
<keyword evidence="4" id="KW-0862">Zinc</keyword>
<comment type="subcellular location">
    <subcellularLocation>
        <location evidence="1">Nucleus</location>
    </subcellularLocation>
</comment>
<dbReference type="EMBL" id="FUEG01000005">
    <property type="protein sequence ID" value="SJL04257.1"/>
    <property type="molecule type" value="Genomic_DNA"/>
</dbReference>
<proteinExistence type="predicted"/>
<name>A0A284R6C0_ARMOS</name>
<keyword evidence="2" id="KW-0479">Metal-binding</keyword>
<evidence type="ECO:0000256" key="4">
    <source>
        <dbReference type="ARBA" id="ARBA00022833"/>
    </source>
</evidence>
<dbReference type="OrthoDB" id="3243659at2759"/>
<dbReference type="InterPro" id="IPR052035">
    <property type="entry name" value="ZnF_BED_domain_contain"/>
</dbReference>
<protein>
    <recommendedName>
        <fullName evidence="7">HAT C-terminal dimerisation domain-containing protein</fullName>
    </recommendedName>
</protein>
<evidence type="ECO:0000256" key="1">
    <source>
        <dbReference type="ARBA" id="ARBA00004123"/>
    </source>
</evidence>
<keyword evidence="10" id="KW-1185">Reference proteome</keyword>
<feature type="domain" description="HAT C-terminal dimerisation" evidence="7">
    <location>
        <begin position="350"/>
        <end position="414"/>
    </location>
</feature>
<evidence type="ECO:0000256" key="3">
    <source>
        <dbReference type="ARBA" id="ARBA00022771"/>
    </source>
</evidence>
<dbReference type="InterPro" id="IPR012337">
    <property type="entry name" value="RNaseH-like_sf"/>
</dbReference>
<evidence type="ECO:0000313" key="9">
    <source>
        <dbReference type="EMBL" id="SJL04271.1"/>
    </source>
</evidence>
<accession>A0A284R6C0</accession>
<evidence type="ECO:0000259" key="7">
    <source>
        <dbReference type="Pfam" id="PF05699"/>
    </source>
</evidence>
<reference evidence="10" key="1">
    <citation type="journal article" date="2017" name="Nat. Ecol. Evol.">
        <title>Genome expansion and lineage-specific genetic innovations in the forest pathogenic fungi Armillaria.</title>
        <authorList>
            <person name="Sipos G."/>
            <person name="Prasanna A.N."/>
            <person name="Walter M.C."/>
            <person name="O'Connor E."/>
            <person name="Balint B."/>
            <person name="Krizsan K."/>
            <person name="Kiss B."/>
            <person name="Hess J."/>
            <person name="Varga T."/>
            <person name="Slot J."/>
            <person name="Riley R."/>
            <person name="Boka B."/>
            <person name="Rigling D."/>
            <person name="Barry K."/>
            <person name="Lee J."/>
            <person name="Mihaltcheva S."/>
            <person name="LaButti K."/>
            <person name="Lipzen A."/>
            <person name="Waldron R."/>
            <person name="Moloney N.M."/>
            <person name="Sperisen C."/>
            <person name="Kredics L."/>
            <person name="Vagvoelgyi C."/>
            <person name="Patrignani A."/>
            <person name="Fitzpatrick D."/>
            <person name="Nagy I."/>
            <person name="Doyle S."/>
            <person name="Anderson J.B."/>
            <person name="Grigoriev I.V."/>
            <person name="Gueldener U."/>
            <person name="Muensterkoetter M."/>
            <person name="Nagy L.G."/>
        </authorList>
    </citation>
    <scope>NUCLEOTIDE SEQUENCE [LARGE SCALE GENOMIC DNA]</scope>
    <source>
        <strain evidence="10">C18/9</strain>
    </source>
</reference>
<reference evidence="9" key="2">
    <citation type="submission" date="2017-01" db="EMBL/GenBank/DDBJ databases">
        <authorList>
            <person name="Mah S.A."/>
            <person name="Swanson W.J."/>
            <person name="Moy G.W."/>
            <person name="Vacquier V.D."/>
        </authorList>
    </citation>
    <scope>NUCLEOTIDE SEQUENCE [LARGE SCALE GENOMIC DNA]</scope>
    <source>
        <strain evidence="9">C18/9</strain>
    </source>
</reference>
<keyword evidence="5" id="KW-0539">Nucleus</keyword>
<organism evidence="9 10">
    <name type="scientific">Armillaria ostoyae</name>
    <name type="common">Armillaria root rot fungus</name>
    <dbReference type="NCBI Taxonomy" id="47428"/>
    <lineage>
        <taxon>Eukaryota</taxon>
        <taxon>Fungi</taxon>
        <taxon>Dikarya</taxon>
        <taxon>Basidiomycota</taxon>
        <taxon>Agaricomycotina</taxon>
        <taxon>Agaricomycetes</taxon>
        <taxon>Agaricomycetidae</taxon>
        <taxon>Agaricales</taxon>
        <taxon>Marasmiineae</taxon>
        <taxon>Physalacriaceae</taxon>
        <taxon>Armillaria</taxon>
    </lineage>
</organism>
<evidence type="ECO:0000256" key="5">
    <source>
        <dbReference type="ARBA" id="ARBA00023242"/>
    </source>
</evidence>
<dbReference type="InterPro" id="IPR008906">
    <property type="entry name" value="HATC_C_dom"/>
</dbReference>
<gene>
    <name evidence="8" type="ORF">ARMOST_07618</name>
    <name evidence="9" type="ORF">ARMOST_07632</name>
</gene>
<evidence type="ECO:0000313" key="8">
    <source>
        <dbReference type="EMBL" id="SJL04257.1"/>
    </source>
</evidence>
<dbReference type="EMBL" id="FUEG01000005">
    <property type="protein sequence ID" value="SJL04271.1"/>
    <property type="molecule type" value="Genomic_DNA"/>
</dbReference>
<feature type="region of interest" description="Disordered" evidence="6">
    <location>
        <begin position="285"/>
        <end position="327"/>
    </location>
</feature>
<dbReference type="PANTHER" id="PTHR46481">
    <property type="entry name" value="ZINC FINGER BED DOMAIN-CONTAINING PROTEIN 4"/>
    <property type="match status" value="1"/>
</dbReference>
<dbReference type="Pfam" id="PF05699">
    <property type="entry name" value="Dimer_Tnp_hAT"/>
    <property type="match status" value="1"/>
</dbReference>
<dbReference type="GO" id="GO:0046983">
    <property type="term" value="F:protein dimerization activity"/>
    <property type="evidence" value="ECO:0007669"/>
    <property type="project" value="InterPro"/>
</dbReference>
<keyword evidence="3" id="KW-0863">Zinc-finger</keyword>
<evidence type="ECO:0000313" key="10">
    <source>
        <dbReference type="Proteomes" id="UP000219338"/>
    </source>
</evidence>
<dbReference type="GO" id="GO:0008270">
    <property type="term" value="F:zinc ion binding"/>
    <property type="evidence" value="ECO:0007669"/>
    <property type="project" value="UniProtKB-KW"/>
</dbReference>
<feature type="compositionally biased region" description="Basic residues" evidence="6">
    <location>
        <begin position="296"/>
        <end position="305"/>
    </location>
</feature>
<dbReference type="AlphaFoldDB" id="A0A284R6C0"/>
<dbReference type="PANTHER" id="PTHR46481:SF10">
    <property type="entry name" value="ZINC FINGER BED DOMAIN-CONTAINING PROTEIN 39"/>
    <property type="match status" value="1"/>
</dbReference>
<dbReference type="SUPFAM" id="SSF53098">
    <property type="entry name" value="Ribonuclease H-like"/>
    <property type="match status" value="1"/>
</dbReference>